<gene>
    <name evidence="2" type="ORF">GLRG_00916</name>
</gene>
<dbReference type="OrthoDB" id="3501153at2759"/>
<evidence type="ECO:0000313" key="2">
    <source>
        <dbReference type="EMBL" id="EFQ25772.1"/>
    </source>
</evidence>
<dbReference type="HOGENOM" id="CLU_1180133_0_0_1"/>
<evidence type="ECO:0000313" key="3">
    <source>
        <dbReference type="Proteomes" id="UP000008782"/>
    </source>
</evidence>
<keyword evidence="1" id="KW-0812">Transmembrane</keyword>
<feature type="transmembrane region" description="Helical" evidence="1">
    <location>
        <begin position="36"/>
        <end position="57"/>
    </location>
</feature>
<name>E3Q506_COLGM</name>
<organism evidence="3">
    <name type="scientific">Colletotrichum graminicola (strain M1.001 / M2 / FGSC 10212)</name>
    <name type="common">Maize anthracnose fungus</name>
    <name type="synonym">Glomerella graminicola</name>
    <dbReference type="NCBI Taxonomy" id="645133"/>
    <lineage>
        <taxon>Eukaryota</taxon>
        <taxon>Fungi</taxon>
        <taxon>Dikarya</taxon>
        <taxon>Ascomycota</taxon>
        <taxon>Pezizomycotina</taxon>
        <taxon>Sordariomycetes</taxon>
        <taxon>Hypocreomycetidae</taxon>
        <taxon>Glomerellales</taxon>
        <taxon>Glomerellaceae</taxon>
        <taxon>Colletotrichum</taxon>
        <taxon>Colletotrichum graminicola species complex</taxon>
    </lineage>
</organism>
<dbReference type="VEuPathDB" id="FungiDB:GLRG_00916"/>
<dbReference type="AlphaFoldDB" id="E3Q506"/>
<dbReference type="RefSeq" id="XP_008089792.1">
    <property type="nucleotide sequence ID" value="XM_008091601.1"/>
</dbReference>
<dbReference type="InterPro" id="IPR053008">
    <property type="entry name" value="Phomopsin_biosynth_assoc"/>
</dbReference>
<reference evidence="3" key="1">
    <citation type="journal article" date="2012" name="Nat. Genet.">
        <title>Lifestyle transitions in plant pathogenic Colletotrichum fungi deciphered by genome and transcriptome analyses.</title>
        <authorList>
            <person name="O'Connell R.J."/>
            <person name="Thon M.R."/>
            <person name="Hacquard S."/>
            <person name="Amyotte S.G."/>
            <person name="Kleemann J."/>
            <person name="Torres M.F."/>
            <person name="Damm U."/>
            <person name="Buiate E.A."/>
            <person name="Epstein L."/>
            <person name="Alkan N."/>
            <person name="Altmueller J."/>
            <person name="Alvarado-Balderrama L."/>
            <person name="Bauser C.A."/>
            <person name="Becker C."/>
            <person name="Birren B.W."/>
            <person name="Chen Z."/>
            <person name="Choi J."/>
            <person name="Crouch J.A."/>
            <person name="Duvick J.P."/>
            <person name="Farman M.A."/>
            <person name="Gan P."/>
            <person name="Heiman D."/>
            <person name="Henrissat B."/>
            <person name="Howard R.J."/>
            <person name="Kabbage M."/>
            <person name="Koch C."/>
            <person name="Kracher B."/>
            <person name="Kubo Y."/>
            <person name="Law A.D."/>
            <person name="Lebrun M.-H."/>
            <person name="Lee Y.-H."/>
            <person name="Miyara I."/>
            <person name="Moore N."/>
            <person name="Neumann U."/>
            <person name="Nordstroem K."/>
            <person name="Panaccione D.G."/>
            <person name="Panstruga R."/>
            <person name="Place M."/>
            <person name="Proctor R.H."/>
            <person name="Prusky D."/>
            <person name="Rech G."/>
            <person name="Reinhardt R."/>
            <person name="Rollins J.A."/>
            <person name="Rounsley S."/>
            <person name="Schardl C.L."/>
            <person name="Schwartz D.C."/>
            <person name="Shenoy N."/>
            <person name="Shirasu K."/>
            <person name="Sikhakolli U.R."/>
            <person name="Stueber K."/>
            <person name="Sukno S.A."/>
            <person name="Sweigard J.A."/>
            <person name="Takano Y."/>
            <person name="Takahara H."/>
            <person name="Trail F."/>
            <person name="van der Does H.C."/>
            <person name="Voll L.M."/>
            <person name="Will I."/>
            <person name="Young S."/>
            <person name="Zeng Q."/>
            <person name="Zhang J."/>
            <person name="Zhou S."/>
            <person name="Dickman M.B."/>
            <person name="Schulze-Lefert P."/>
            <person name="Ver Loren van Themaat E."/>
            <person name="Ma L.-J."/>
            <person name="Vaillancourt L.J."/>
        </authorList>
    </citation>
    <scope>NUCLEOTIDE SEQUENCE [LARGE SCALE GENOMIC DNA]</scope>
    <source>
        <strain evidence="3">M1.001 / M2 / FGSC 10212</strain>
    </source>
</reference>
<keyword evidence="3" id="KW-1185">Reference proteome</keyword>
<evidence type="ECO:0000256" key="1">
    <source>
        <dbReference type="SAM" id="Phobius"/>
    </source>
</evidence>
<sequence length="241" mass="27470">MMPWQREALDGGVSYADLGSETETETAPRKRPARFVLNKTCTCLLLILFVLGMTVLYSTLHAAVLQCYASSIGRPRIDLSGYLCAPNGASVEVATQRGCDWDPISFHWYPRERVQDPDNQELIRGFLEAGPWHRFYDAEGTVEVDPDNRVLTTLWLSKREHVVHCMYTLRQTHLWLAKGFDPPFNYSHTIHCTSYLTNIILESPVPDMDKLTVHAVPYPPDWQIVSAYPYMVPKPRLGLCN</sequence>
<protein>
    <submittedName>
        <fullName evidence="2">Uncharacterized protein</fullName>
    </submittedName>
</protein>
<dbReference type="EMBL" id="GG697333">
    <property type="protein sequence ID" value="EFQ25772.1"/>
    <property type="molecule type" value="Genomic_DNA"/>
</dbReference>
<dbReference type="Proteomes" id="UP000008782">
    <property type="component" value="Unassembled WGS sequence"/>
</dbReference>
<dbReference type="PANTHER" id="PTHR35896">
    <property type="entry name" value="IG-LIKE DOMAIN-CONTAINING PROTEIN"/>
    <property type="match status" value="1"/>
</dbReference>
<dbReference type="PANTHER" id="PTHR35896:SF3">
    <property type="entry name" value="MAJOR FACILITATOR SUPERFAMILY TRANSPORTER"/>
    <property type="match status" value="1"/>
</dbReference>
<proteinExistence type="predicted"/>
<keyword evidence="1" id="KW-0472">Membrane</keyword>
<dbReference type="GeneID" id="24406281"/>
<dbReference type="eggNOG" id="ENOG502RR41">
    <property type="taxonomic scope" value="Eukaryota"/>
</dbReference>
<keyword evidence="1" id="KW-1133">Transmembrane helix</keyword>
<accession>E3Q506</accession>